<dbReference type="Proteomes" id="UP000321456">
    <property type="component" value="Unassembled WGS sequence"/>
</dbReference>
<name>A0A5C8UZM3_9FLAO</name>
<evidence type="ECO:0000313" key="6">
    <source>
        <dbReference type="Proteomes" id="UP000321456"/>
    </source>
</evidence>
<reference evidence="5 6" key="1">
    <citation type="submission" date="2019-08" db="EMBL/GenBank/DDBJ databases">
        <title>Professor.</title>
        <authorList>
            <person name="Park J.S."/>
        </authorList>
    </citation>
    <scope>NUCLEOTIDE SEQUENCE [LARGE SCALE GENOMIC DNA]</scope>
    <source>
        <strain evidence="5 6">176CP5-101</strain>
    </source>
</reference>
<evidence type="ECO:0000256" key="2">
    <source>
        <dbReference type="ARBA" id="ARBA00023136"/>
    </source>
</evidence>
<organism evidence="5 6">
    <name type="scientific">Flagellimonas hymeniacidonis</name>
    <dbReference type="NCBI Taxonomy" id="2603628"/>
    <lineage>
        <taxon>Bacteria</taxon>
        <taxon>Pseudomonadati</taxon>
        <taxon>Bacteroidota</taxon>
        <taxon>Flavobacteriia</taxon>
        <taxon>Flavobacteriales</taxon>
        <taxon>Flavobacteriaceae</taxon>
        <taxon>Flagellimonas</taxon>
    </lineage>
</organism>
<sequence length="271" mass="29996">MKKPIKRIFSNALKLTYYQKMRLTLMLFPFILSAMQAGIVSPTSEKVTVVVENMSVNEILNDIESNSYFNFIYKKKDIDLERKVTLQLEEEEIQTVLNTLFMGTGVEYLVEGFQVILRKGKDSRPSGSLQTVISGKIVDGDGLPISGANVLVKGIARGVLSDFDGNFSITASVGDVLVFSHIGFVTQEIRVDNDAQIIDMVMDTDVQNLNEVFVTAYTGYQTVTRERATGAFNVINKGIVKNTVTQSIGSILQGIAPGIQIFEDAGRWGYR</sequence>
<dbReference type="GO" id="GO:0019867">
    <property type="term" value="C:outer membrane"/>
    <property type="evidence" value="ECO:0007669"/>
    <property type="project" value="InterPro"/>
</dbReference>
<evidence type="ECO:0000256" key="3">
    <source>
        <dbReference type="ARBA" id="ARBA00023237"/>
    </source>
</evidence>
<dbReference type="Pfam" id="PF13715">
    <property type="entry name" value="CarbopepD_reg_2"/>
    <property type="match status" value="1"/>
</dbReference>
<dbReference type="InterPro" id="IPR011662">
    <property type="entry name" value="Secretin/TonB_short_N"/>
</dbReference>
<keyword evidence="1" id="KW-0813">Transport</keyword>
<keyword evidence="3" id="KW-0998">Cell outer membrane</keyword>
<dbReference type="SUPFAM" id="SSF49464">
    <property type="entry name" value="Carboxypeptidase regulatory domain-like"/>
    <property type="match status" value="1"/>
</dbReference>
<dbReference type="InterPro" id="IPR008969">
    <property type="entry name" value="CarboxyPept-like_regulatory"/>
</dbReference>
<accession>A0A5C8UZM3</accession>
<evidence type="ECO:0000259" key="4">
    <source>
        <dbReference type="SMART" id="SM00965"/>
    </source>
</evidence>
<dbReference type="Gene3D" id="2.60.40.1120">
    <property type="entry name" value="Carboxypeptidase-like, regulatory domain"/>
    <property type="match status" value="1"/>
</dbReference>
<evidence type="ECO:0000256" key="1">
    <source>
        <dbReference type="ARBA" id="ARBA00022448"/>
    </source>
</evidence>
<dbReference type="RefSeq" id="WP_147743697.1">
    <property type="nucleotide sequence ID" value="NZ_VRUR01000002.1"/>
</dbReference>
<dbReference type="AlphaFoldDB" id="A0A5C8UZM3"/>
<keyword evidence="6" id="KW-1185">Reference proteome</keyword>
<dbReference type="SMART" id="SM00965">
    <property type="entry name" value="STN"/>
    <property type="match status" value="1"/>
</dbReference>
<feature type="domain" description="Secretin/TonB short N-terminal" evidence="4">
    <location>
        <begin position="69"/>
        <end position="120"/>
    </location>
</feature>
<gene>
    <name evidence="5" type="ORF">FVB32_10220</name>
</gene>
<dbReference type="Pfam" id="PF07660">
    <property type="entry name" value="STN"/>
    <property type="match status" value="1"/>
</dbReference>
<evidence type="ECO:0000313" key="5">
    <source>
        <dbReference type="EMBL" id="TXN34963.1"/>
    </source>
</evidence>
<proteinExistence type="predicted"/>
<protein>
    <recommendedName>
        <fullName evidence="4">Secretin/TonB short N-terminal domain-containing protein</fullName>
    </recommendedName>
</protein>
<comment type="caution">
    <text evidence="5">The sequence shown here is derived from an EMBL/GenBank/DDBJ whole genome shotgun (WGS) entry which is preliminary data.</text>
</comment>
<dbReference type="EMBL" id="VRUR01000002">
    <property type="protein sequence ID" value="TXN34963.1"/>
    <property type="molecule type" value="Genomic_DNA"/>
</dbReference>
<keyword evidence="2" id="KW-0472">Membrane</keyword>